<dbReference type="InterPro" id="IPR012910">
    <property type="entry name" value="Plug_dom"/>
</dbReference>
<dbReference type="SUPFAM" id="SSF56935">
    <property type="entry name" value="Porins"/>
    <property type="match status" value="1"/>
</dbReference>
<keyword evidence="5" id="KW-0410">Iron transport</keyword>
<evidence type="ECO:0000313" key="19">
    <source>
        <dbReference type="EMBL" id="GAA4337767.1"/>
    </source>
</evidence>
<evidence type="ECO:0008006" key="21">
    <source>
        <dbReference type="Google" id="ProtNLM"/>
    </source>
</evidence>
<evidence type="ECO:0000256" key="2">
    <source>
        <dbReference type="ARBA" id="ARBA00009810"/>
    </source>
</evidence>
<reference evidence="20" key="1">
    <citation type="journal article" date="2019" name="Int. J. Syst. Evol. Microbiol.">
        <title>The Global Catalogue of Microorganisms (GCM) 10K type strain sequencing project: providing services to taxonomists for standard genome sequencing and annotation.</title>
        <authorList>
            <consortium name="The Broad Institute Genomics Platform"/>
            <consortium name="The Broad Institute Genome Sequencing Center for Infectious Disease"/>
            <person name="Wu L."/>
            <person name="Ma J."/>
        </authorList>
    </citation>
    <scope>NUCLEOTIDE SEQUENCE [LARGE SCALE GENOMIC DNA]</scope>
    <source>
        <strain evidence="20">JCM 17705</strain>
    </source>
</reference>
<evidence type="ECO:0000256" key="16">
    <source>
        <dbReference type="SAM" id="SignalP"/>
    </source>
</evidence>
<dbReference type="Gene3D" id="2.170.130.10">
    <property type="entry name" value="TonB-dependent receptor, plug domain"/>
    <property type="match status" value="1"/>
</dbReference>
<dbReference type="Pfam" id="PF07715">
    <property type="entry name" value="Plug"/>
    <property type="match status" value="1"/>
</dbReference>
<dbReference type="Proteomes" id="UP001500582">
    <property type="component" value="Unassembled WGS sequence"/>
</dbReference>
<keyword evidence="3 14" id="KW-0813">Transport</keyword>
<dbReference type="PROSITE" id="PS52016">
    <property type="entry name" value="TONB_DEPENDENT_REC_3"/>
    <property type="match status" value="1"/>
</dbReference>
<dbReference type="InterPro" id="IPR000531">
    <property type="entry name" value="Beta-barrel_TonB"/>
</dbReference>
<evidence type="ECO:0000256" key="6">
    <source>
        <dbReference type="ARBA" id="ARBA00022692"/>
    </source>
</evidence>
<keyword evidence="7 16" id="KW-0732">Signal</keyword>
<accession>A0ABP8HDA9</accession>
<dbReference type="PANTHER" id="PTHR32552">
    <property type="entry name" value="FERRICHROME IRON RECEPTOR-RELATED"/>
    <property type="match status" value="1"/>
</dbReference>
<evidence type="ECO:0000259" key="17">
    <source>
        <dbReference type="Pfam" id="PF00593"/>
    </source>
</evidence>
<evidence type="ECO:0000256" key="10">
    <source>
        <dbReference type="ARBA" id="ARBA00023077"/>
    </source>
</evidence>
<evidence type="ECO:0000256" key="15">
    <source>
        <dbReference type="RuleBase" id="RU003357"/>
    </source>
</evidence>
<dbReference type="InterPro" id="IPR010105">
    <property type="entry name" value="TonB_sidphr_rcpt"/>
</dbReference>
<evidence type="ECO:0000256" key="13">
    <source>
        <dbReference type="ARBA" id="ARBA00023237"/>
    </source>
</evidence>
<feature type="chain" id="PRO_5047123553" description="Iron complex outermembrane receptor protein" evidence="16">
    <location>
        <begin position="22"/>
        <end position="835"/>
    </location>
</feature>
<keyword evidence="8" id="KW-0408">Iron</keyword>
<dbReference type="InterPro" id="IPR037066">
    <property type="entry name" value="Plug_dom_sf"/>
</dbReference>
<keyword evidence="4 14" id="KW-1134">Transmembrane beta strand</keyword>
<feature type="domain" description="TonB-dependent receptor plug" evidence="18">
    <location>
        <begin position="160"/>
        <end position="259"/>
    </location>
</feature>
<evidence type="ECO:0000256" key="1">
    <source>
        <dbReference type="ARBA" id="ARBA00004571"/>
    </source>
</evidence>
<sequence>MQVKQILLLGTLCAYAFAANATPGSKTPGERSKAYEKNLHRKADDEKPTGTVRGRITTSDGTIAEAVSVVLKGTKYGAITDEYGEYHIKRVPEGDYTIMVTAVGLRPTEKQIHVIAKETVIADFSLSENQSQLVEVQIKSNKNKYKTDKVSPSLRLQSPLIEVPQNIQVVSAKLIADQQVFDIVDGITRNVSGTVRTGHWDAQYANISTRGTTIPAFRNGMNLKMPWGPLADDAATIDRIEFIKGPSGFMMANGEPGGIYNIVTKKPTGQNRSSVSFSGGGYSLGRAALDLDGKLSKDGKLLYRLNLAAQTKGSYNKYNYTDKYVIAPVISYQVDSNTVVTAEYTTQHVEAQALGTYGFSPKGYADTDPSFFLGDPSLDPAKLYDHNVTLYLNHKLSSDWKLNAQVAYVKYGLLGGTPWPTMIAPNGDMRRNLNISEELAINKNAQVSIMGDIATGPVVHRVMAGIDMGNLKTWGDFSSVQLADLQLAGNATFNIYNPVYGIPAANIPVFDRSRSIQNRSGSNAYATNLTYTGAYLQDELRFLNGDLRLTLAGRFTNAVTVGKNNGTQVSDNVFSPRFGLSYSITKDFSAYSLFDQSFLPQAGADFNGNIFKPVRGNNLEFGLKKDWFGGKWNTTAAVYKITKKNVLTQDPDHIDAIQNWRIQLGEIQSKGIEFDINGEIVKGLNVVLNYAYTDARVTKDKTVDPAKNLEGSHVANSVNHITNGWLSYRYTKPHALLNGFGVSGGYQLQLGRYTGTNARTPNLPDYIRYDAGISYEKGKISVSALVNNLLNRRLLTQGSYTAIDPAKVTPTNVSYYTYIYEMPRNGRLTVTYRFK</sequence>
<evidence type="ECO:0000256" key="5">
    <source>
        <dbReference type="ARBA" id="ARBA00022496"/>
    </source>
</evidence>
<dbReference type="Gene3D" id="2.40.170.20">
    <property type="entry name" value="TonB-dependent receptor, beta-barrel domain"/>
    <property type="match status" value="1"/>
</dbReference>
<evidence type="ECO:0000256" key="11">
    <source>
        <dbReference type="ARBA" id="ARBA00023136"/>
    </source>
</evidence>
<evidence type="ECO:0000313" key="20">
    <source>
        <dbReference type="Proteomes" id="UP001500582"/>
    </source>
</evidence>
<dbReference type="InterPro" id="IPR008969">
    <property type="entry name" value="CarboxyPept-like_regulatory"/>
</dbReference>
<dbReference type="Pfam" id="PF00593">
    <property type="entry name" value="TonB_dep_Rec_b-barrel"/>
    <property type="match status" value="1"/>
</dbReference>
<evidence type="ECO:0000256" key="8">
    <source>
        <dbReference type="ARBA" id="ARBA00023004"/>
    </source>
</evidence>
<dbReference type="InterPro" id="IPR039426">
    <property type="entry name" value="TonB-dep_rcpt-like"/>
</dbReference>
<proteinExistence type="inferred from homology"/>
<evidence type="ECO:0000256" key="9">
    <source>
        <dbReference type="ARBA" id="ARBA00023065"/>
    </source>
</evidence>
<dbReference type="SUPFAM" id="SSF49464">
    <property type="entry name" value="Carboxypeptidase regulatory domain-like"/>
    <property type="match status" value="1"/>
</dbReference>
<dbReference type="EMBL" id="BAABFT010000019">
    <property type="protein sequence ID" value="GAA4337767.1"/>
    <property type="molecule type" value="Genomic_DNA"/>
</dbReference>
<keyword evidence="12" id="KW-0675">Receptor</keyword>
<keyword evidence="6 14" id="KW-0812">Transmembrane</keyword>
<comment type="caution">
    <text evidence="19">The sequence shown here is derived from an EMBL/GenBank/DDBJ whole genome shotgun (WGS) entry which is preliminary data.</text>
</comment>
<gene>
    <name evidence="19" type="ORF">GCM10023149_47400</name>
</gene>
<dbReference type="RefSeq" id="WP_345213687.1">
    <property type="nucleotide sequence ID" value="NZ_BAABFT010000019.1"/>
</dbReference>
<keyword evidence="20" id="KW-1185">Reference proteome</keyword>
<evidence type="ECO:0000256" key="3">
    <source>
        <dbReference type="ARBA" id="ARBA00022448"/>
    </source>
</evidence>
<evidence type="ECO:0000259" key="18">
    <source>
        <dbReference type="Pfam" id="PF07715"/>
    </source>
</evidence>
<dbReference type="InterPro" id="IPR036942">
    <property type="entry name" value="Beta-barrel_TonB_sf"/>
</dbReference>
<evidence type="ECO:0000256" key="12">
    <source>
        <dbReference type="ARBA" id="ARBA00023170"/>
    </source>
</evidence>
<evidence type="ECO:0000256" key="4">
    <source>
        <dbReference type="ARBA" id="ARBA00022452"/>
    </source>
</evidence>
<name>A0ABP8HDA9_9SPHI</name>
<dbReference type="Pfam" id="PF13715">
    <property type="entry name" value="CarbopepD_reg_2"/>
    <property type="match status" value="1"/>
</dbReference>
<dbReference type="CDD" id="cd01347">
    <property type="entry name" value="ligand_gated_channel"/>
    <property type="match status" value="1"/>
</dbReference>
<evidence type="ECO:0000256" key="14">
    <source>
        <dbReference type="PROSITE-ProRule" id="PRU01360"/>
    </source>
</evidence>
<dbReference type="Gene3D" id="2.60.40.1120">
    <property type="entry name" value="Carboxypeptidase-like, regulatory domain"/>
    <property type="match status" value="1"/>
</dbReference>
<organism evidence="19 20">
    <name type="scientific">Mucilaginibacter gynuensis</name>
    <dbReference type="NCBI Taxonomy" id="1302236"/>
    <lineage>
        <taxon>Bacteria</taxon>
        <taxon>Pseudomonadati</taxon>
        <taxon>Bacteroidota</taxon>
        <taxon>Sphingobacteriia</taxon>
        <taxon>Sphingobacteriales</taxon>
        <taxon>Sphingobacteriaceae</taxon>
        <taxon>Mucilaginibacter</taxon>
    </lineage>
</organism>
<keyword evidence="9" id="KW-0406">Ion transport</keyword>
<dbReference type="PANTHER" id="PTHR32552:SF68">
    <property type="entry name" value="FERRICHROME OUTER MEMBRANE TRANSPORTER_PHAGE RECEPTOR"/>
    <property type="match status" value="1"/>
</dbReference>
<keyword evidence="11 14" id="KW-0472">Membrane</keyword>
<comment type="subcellular location">
    <subcellularLocation>
        <location evidence="1 14">Cell outer membrane</location>
        <topology evidence="1 14">Multi-pass membrane protein</topology>
    </subcellularLocation>
</comment>
<comment type="similarity">
    <text evidence="2 14 15">Belongs to the TonB-dependent receptor family.</text>
</comment>
<dbReference type="NCBIfam" id="TIGR01783">
    <property type="entry name" value="TonB-siderophor"/>
    <property type="match status" value="1"/>
</dbReference>
<protein>
    <recommendedName>
        <fullName evidence="21">Iron complex outermembrane receptor protein</fullName>
    </recommendedName>
</protein>
<evidence type="ECO:0000256" key="7">
    <source>
        <dbReference type="ARBA" id="ARBA00022729"/>
    </source>
</evidence>
<keyword evidence="13 14" id="KW-0998">Cell outer membrane</keyword>
<feature type="domain" description="TonB-dependent receptor-like beta-barrel" evidence="17">
    <location>
        <begin position="344"/>
        <end position="789"/>
    </location>
</feature>
<feature type="signal peptide" evidence="16">
    <location>
        <begin position="1"/>
        <end position="21"/>
    </location>
</feature>
<keyword evidence="10 15" id="KW-0798">TonB box</keyword>